<dbReference type="Gene3D" id="3.55.40.10">
    <property type="entry name" value="minor pseudopilin epsh domain"/>
    <property type="match status" value="1"/>
</dbReference>
<dbReference type="InterPro" id="IPR022346">
    <property type="entry name" value="T2SS_GspH"/>
</dbReference>
<dbReference type="Pfam" id="PF12019">
    <property type="entry name" value="GspH"/>
    <property type="match status" value="1"/>
</dbReference>
<dbReference type="SUPFAM" id="SSF54523">
    <property type="entry name" value="Pili subunits"/>
    <property type="match status" value="1"/>
</dbReference>
<evidence type="ECO:0000259" key="12">
    <source>
        <dbReference type="Pfam" id="PF12019"/>
    </source>
</evidence>
<evidence type="ECO:0000256" key="7">
    <source>
        <dbReference type="ARBA" id="ARBA00022989"/>
    </source>
</evidence>
<evidence type="ECO:0000256" key="10">
    <source>
        <dbReference type="ARBA" id="ARBA00030775"/>
    </source>
</evidence>
<keyword evidence="4" id="KW-0488">Methylation</keyword>
<keyword evidence="6 11" id="KW-0812">Transmembrane</keyword>
<sequence>MSLRRSKGFTLVELMITLIVFSVLAAIAYPSFQNSIRNNRLSTTNNEVLGLLSLARSEGIRNNTGGGVCGSTDGTACDGSWTDGMMAWADSNGDGEFGTGDTVLRFGQGNPQLQVGSPDPDVIAFDPRGRRRAAGDQSITLTPTECKTGESTRTLTVTLSGQVRSTNGTCT</sequence>
<feature type="transmembrane region" description="Helical" evidence="11">
    <location>
        <begin position="12"/>
        <end position="32"/>
    </location>
</feature>
<keyword evidence="5" id="KW-0997">Cell inner membrane</keyword>
<name>A0ABW7D2G2_9GAMM</name>
<evidence type="ECO:0000256" key="8">
    <source>
        <dbReference type="ARBA" id="ARBA00023136"/>
    </source>
</evidence>
<comment type="caution">
    <text evidence="13">The sequence shown here is derived from an EMBL/GenBank/DDBJ whole genome shotgun (WGS) entry which is preliminary data.</text>
</comment>
<feature type="domain" description="General secretion pathway GspH" evidence="12">
    <location>
        <begin position="46"/>
        <end position="161"/>
    </location>
</feature>
<evidence type="ECO:0000313" key="14">
    <source>
        <dbReference type="Proteomes" id="UP001605261"/>
    </source>
</evidence>
<protein>
    <recommendedName>
        <fullName evidence="2">Type II secretion system protein H</fullName>
    </recommendedName>
    <alternativeName>
        <fullName evidence="10">General secretion pathway protein H</fullName>
    </alternativeName>
</protein>
<accession>A0ABW7D2G2</accession>
<organism evidence="13 14">
    <name type="scientific">Stenotrophomonas nematodicola</name>
    <dbReference type="NCBI Taxonomy" id="2656746"/>
    <lineage>
        <taxon>Bacteria</taxon>
        <taxon>Pseudomonadati</taxon>
        <taxon>Pseudomonadota</taxon>
        <taxon>Gammaproteobacteria</taxon>
        <taxon>Lysobacterales</taxon>
        <taxon>Lysobacteraceae</taxon>
        <taxon>Stenotrophomonas</taxon>
    </lineage>
</organism>
<evidence type="ECO:0000256" key="3">
    <source>
        <dbReference type="ARBA" id="ARBA00022475"/>
    </source>
</evidence>
<keyword evidence="8 11" id="KW-0472">Membrane</keyword>
<evidence type="ECO:0000256" key="9">
    <source>
        <dbReference type="ARBA" id="ARBA00025772"/>
    </source>
</evidence>
<evidence type="ECO:0000256" key="2">
    <source>
        <dbReference type="ARBA" id="ARBA00021549"/>
    </source>
</evidence>
<gene>
    <name evidence="13" type="ORF">ACEU0G_001728</name>
</gene>
<dbReference type="EMBL" id="JBHGCJ010000020">
    <property type="protein sequence ID" value="MFG6111392.1"/>
    <property type="molecule type" value="Genomic_DNA"/>
</dbReference>
<dbReference type="RefSeq" id="WP_394164676.1">
    <property type="nucleotide sequence ID" value="NZ_JBHGCJ010000020.1"/>
</dbReference>
<comment type="subcellular location">
    <subcellularLocation>
        <location evidence="1">Cell inner membrane</location>
        <topology evidence="1">Single-pass membrane protein</topology>
    </subcellularLocation>
</comment>
<dbReference type="InterPro" id="IPR045584">
    <property type="entry name" value="Pilin-like"/>
</dbReference>
<evidence type="ECO:0000256" key="5">
    <source>
        <dbReference type="ARBA" id="ARBA00022519"/>
    </source>
</evidence>
<comment type="similarity">
    <text evidence="9">Belongs to the GSP H family.</text>
</comment>
<dbReference type="Proteomes" id="UP001605261">
    <property type="component" value="Unassembled WGS sequence"/>
</dbReference>
<dbReference type="Pfam" id="PF07963">
    <property type="entry name" value="N_methyl"/>
    <property type="match status" value="1"/>
</dbReference>
<reference evidence="13 14" key="1">
    <citation type="submission" date="2024-09" db="EMBL/GenBank/DDBJ databases">
        <authorList>
            <consortium name="All-Russian atlas of soil microorganisms"/>
            <consortium name="as a basis for the search for new antimicrobial producers and enzymes with unique properties"/>
            <person name="Sokolova E.A."/>
            <person name="Voronina E.N."/>
        </authorList>
    </citation>
    <scope>NUCLEOTIDE SEQUENCE [LARGE SCALE GENOMIC DNA]</scope>
    <source>
        <strain evidence="13 14">AF-22b-331.1</strain>
    </source>
</reference>
<keyword evidence="14" id="KW-1185">Reference proteome</keyword>
<keyword evidence="7 11" id="KW-1133">Transmembrane helix</keyword>
<evidence type="ECO:0000256" key="6">
    <source>
        <dbReference type="ARBA" id="ARBA00022692"/>
    </source>
</evidence>
<evidence type="ECO:0000313" key="13">
    <source>
        <dbReference type="EMBL" id="MFG6111392.1"/>
    </source>
</evidence>
<proteinExistence type="inferred from homology"/>
<dbReference type="InterPro" id="IPR012902">
    <property type="entry name" value="N_methyl_site"/>
</dbReference>
<evidence type="ECO:0000256" key="11">
    <source>
        <dbReference type="SAM" id="Phobius"/>
    </source>
</evidence>
<evidence type="ECO:0000256" key="4">
    <source>
        <dbReference type="ARBA" id="ARBA00022481"/>
    </source>
</evidence>
<keyword evidence="3" id="KW-1003">Cell membrane</keyword>
<evidence type="ECO:0000256" key="1">
    <source>
        <dbReference type="ARBA" id="ARBA00004377"/>
    </source>
</evidence>
<dbReference type="PROSITE" id="PS00409">
    <property type="entry name" value="PROKAR_NTER_METHYL"/>
    <property type="match status" value="1"/>
</dbReference>
<dbReference type="NCBIfam" id="TIGR02532">
    <property type="entry name" value="IV_pilin_GFxxxE"/>
    <property type="match status" value="1"/>
</dbReference>